<evidence type="ECO:0000313" key="1">
    <source>
        <dbReference type="EMBL" id="DAF49219.1"/>
    </source>
</evidence>
<accession>A0A8S5SEI4</accession>
<sequence length="75" mass="8831">MAEPGFLRGREWLRKPKVQGRGKKRVKQLKRAWWSVWRADTVLVDIQEGNWISQVIGIKTPEGSERSDEAWKWAI</sequence>
<name>A0A8S5SEI4_9CAUD</name>
<proteinExistence type="predicted"/>
<dbReference type="EMBL" id="BK032578">
    <property type="protein sequence ID" value="DAF49219.1"/>
    <property type="molecule type" value="Genomic_DNA"/>
</dbReference>
<reference evidence="1" key="1">
    <citation type="journal article" date="2021" name="Proc. Natl. Acad. Sci. U.S.A.">
        <title>A Catalog of Tens of Thousands of Viruses from Human Metagenomes Reveals Hidden Associations with Chronic Diseases.</title>
        <authorList>
            <person name="Tisza M.J."/>
            <person name="Buck C.B."/>
        </authorList>
    </citation>
    <scope>NUCLEOTIDE SEQUENCE</scope>
    <source>
        <strain evidence="1">CtrNG92</strain>
    </source>
</reference>
<protein>
    <submittedName>
        <fullName evidence="1">Uncharacterized protein</fullName>
    </submittedName>
</protein>
<organism evidence="1">
    <name type="scientific">Caudovirales sp. ctrNG92</name>
    <dbReference type="NCBI Taxonomy" id="2827638"/>
    <lineage>
        <taxon>Viruses</taxon>
        <taxon>Duplodnaviria</taxon>
        <taxon>Heunggongvirae</taxon>
        <taxon>Uroviricota</taxon>
        <taxon>Caudoviricetes</taxon>
    </lineage>
</organism>